<protein>
    <submittedName>
        <fullName evidence="1">Uncharacterized protein</fullName>
    </submittedName>
</protein>
<dbReference type="EMBL" id="CM009757">
    <property type="protein sequence ID" value="PUZ40223.1"/>
    <property type="molecule type" value="Genomic_DNA"/>
</dbReference>
<gene>
    <name evidence="1" type="ORF">GQ55_9G408200</name>
</gene>
<dbReference type="Proteomes" id="UP000244336">
    <property type="component" value="Chromosome 9"/>
</dbReference>
<organism evidence="1 2">
    <name type="scientific">Panicum hallii var. hallii</name>
    <dbReference type="NCBI Taxonomy" id="1504633"/>
    <lineage>
        <taxon>Eukaryota</taxon>
        <taxon>Viridiplantae</taxon>
        <taxon>Streptophyta</taxon>
        <taxon>Embryophyta</taxon>
        <taxon>Tracheophyta</taxon>
        <taxon>Spermatophyta</taxon>
        <taxon>Magnoliopsida</taxon>
        <taxon>Liliopsida</taxon>
        <taxon>Poales</taxon>
        <taxon>Poaceae</taxon>
        <taxon>PACMAD clade</taxon>
        <taxon>Panicoideae</taxon>
        <taxon>Panicodae</taxon>
        <taxon>Paniceae</taxon>
        <taxon>Panicinae</taxon>
        <taxon>Panicum</taxon>
        <taxon>Panicum sect. Panicum</taxon>
    </lineage>
</organism>
<dbReference type="OrthoDB" id="10530811at2759"/>
<dbReference type="AlphaFoldDB" id="A0A2T7CAF4"/>
<keyword evidence="2" id="KW-1185">Reference proteome</keyword>
<accession>A0A2T7CAF4</accession>
<evidence type="ECO:0000313" key="2">
    <source>
        <dbReference type="Proteomes" id="UP000244336"/>
    </source>
</evidence>
<sequence>MRNQREETDQYFAASEMGKDSIADEYTKGKGQAMDADPLAAACRGPGIQSHRQLLAGGWRTPAGRGNVVALSGSLASHCRGNSIFHIQAAPWLLGVMICTSAPNHTRYSGCHSS</sequence>
<reference evidence="1 2" key="1">
    <citation type="submission" date="2018-04" db="EMBL/GenBank/DDBJ databases">
        <title>WGS assembly of Panicum hallii var. hallii HAL2.</title>
        <authorList>
            <person name="Lovell J."/>
            <person name="Jenkins J."/>
            <person name="Lowry D."/>
            <person name="Mamidi S."/>
            <person name="Sreedasyam A."/>
            <person name="Weng X."/>
            <person name="Barry K."/>
            <person name="Bonette J."/>
            <person name="Campitelli B."/>
            <person name="Daum C."/>
            <person name="Gordon S."/>
            <person name="Gould B."/>
            <person name="Lipzen A."/>
            <person name="MacQueen A."/>
            <person name="Palacio-Mejia J."/>
            <person name="Plott C."/>
            <person name="Shakirov E."/>
            <person name="Shu S."/>
            <person name="Yoshinaga Y."/>
            <person name="Zane M."/>
            <person name="Rokhsar D."/>
            <person name="Grimwood J."/>
            <person name="Schmutz J."/>
            <person name="Juenger T."/>
        </authorList>
    </citation>
    <scope>NUCLEOTIDE SEQUENCE [LARGE SCALE GENOMIC DNA]</scope>
    <source>
        <strain evidence="2">cv. HAL2</strain>
    </source>
</reference>
<name>A0A2T7CAF4_9POAL</name>
<dbReference type="Gramene" id="PUZ40223">
    <property type="protein sequence ID" value="PUZ40223"/>
    <property type="gene ID" value="GQ55_9G408200"/>
</dbReference>
<evidence type="ECO:0000313" key="1">
    <source>
        <dbReference type="EMBL" id="PUZ40223.1"/>
    </source>
</evidence>
<proteinExistence type="predicted"/>